<keyword evidence="1" id="KW-1133">Transmembrane helix</keyword>
<protein>
    <recommendedName>
        <fullName evidence="2">OTU1-like C-terminal C2H2-type zinc finger domain-containing protein</fullName>
    </recommendedName>
</protein>
<evidence type="ECO:0000256" key="1">
    <source>
        <dbReference type="SAM" id="Phobius"/>
    </source>
</evidence>
<keyword evidence="1" id="KW-0472">Membrane</keyword>
<sequence>MSNEQGEERNIYTCIYIYININSETHIYIYTYIYTYIYIYIYTYIHIYTYTYIYMYSYTFALAAAYVAEQHKQRKFTDTGTFTLRCLVCQQGVVGESEALEHAKATGHQNFGQY</sequence>
<feature type="domain" description="OTU1-like C-terminal C2H2-type zinc finger" evidence="2">
    <location>
        <begin position="81"/>
        <end position="114"/>
    </location>
</feature>
<name>A0ABN9VZF8_9DINO</name>
<dbReference type="InterPro" id="IPR057766">
    <property type="entry name" value="Znf-C2H2_OTU1-like_C"/>
</dbReference>
<gene>
    <name evidence="3" type="ORF">PCOR1329_LOCUS62608</name>
</gene>
<keyword evidence="4" id="KW-1185">Reference proteome</keyword>
<organism evidence="3 4">
    <name type="scientific">Prorocentrum cordatum</name>
    <dbReference type="NCBI Taxonomy" id="2364126"/>
    <lineage>
        <taxon>Eukaryota</taxon>
        <taxon>Sar</taxon>
        <taxon>Alveolata</taxon>
        <taxon>Dinophyceae</taxon>
        <taxon>Prorocentrales</taxon>
        <taxon>Prorocentraceae</taxon>
        <taxon>Prorocentrum</taxon>
    </lineage>
</organism>
<keyword evidence="1" id="KW-0812">Transmembrane</keyword>
<dbReference type="Pfam" id="PF24560">
    <property type="entry name" value="zf-C2H2_OTU1_C"/>
    <property type="match status" value="1"/>
</dbReference>
<evidence type="ECO:0000313" key="4">
    <source>
        <dbReference type="Proteomes" id="UP001189429"/>
    </source>
</evidence>
<evidence type="ECO:0000313" key="3">
    <source>
        <dbReference type="EMBL" id="CAK0879074.1"/>
    </source>
</evidence>
<comment type="caution">
    <text evidence="3">The sequence shown here is derived from an EMBL/GenBank/DDBJ whole genome shotgun (WGS) entry which is preliminary data.</text>
</comment>
<dbReference type="EMBL" id="CAUYUJ010017915">
    <property type="protein sequence ID" value="CAK0879074.1"/>
    <property type="molecule type" value="Genomic_DNA"/>
</dbReference>
<dbReference type="Proteomes" id="UP001189429">
    <property type="component" value="Unassembled WGS sequence"/>
</dbReference>
<reference evidence="3" key="1">
    <citation type="submission" date="2023-10" db="EMBL/GenBank/DDBJ databases">
        <authorList>
            <person name="Chen Y."/>
            <person name="Shah S."/>
            <person name="Dougan E. K."/>
            <person name="Thang M."/>
            <person name="Chan C."/>
        </authorList>
    </citation>
    <scope>NUCLEOTIDE SEQUENCE [LARGE SCALE GENOMIC DNA]</scope>
</reference>
<feature type="transmembrane region" description="Helical" evidence="1">
    <location>
        <begin position="51"/>
        <end position="68"/>
    </location>
</feature>
<proteinExistence type="predicted"/>
<accession>A0ABN9VZF8</accession>
<feature type="transmembrane region" description="Helical" evidence="1">
    <location>
        <begin position="27"/>
        <end position="45"/>
    </location>
</feature>
<evidence type="ECO:0000259" key="2">
    <source>
        <dbReference type="Pfam" id="PF24560"/>
    </source>
</evidence>